<evidence type="ECO:0000313" key="1">
    <source>
        <dbReference type="EMBL" id="GJD42253.1"/>
    </source>
</evidence>
<evidence type="ECO:0000313" key="2">
    <source>
        <dbReference type="Proteomes" id="UP001055117"/>
    </source>
</evidence>
<accession>A0ABQ4QAQ4</accession>
<reference evidence="1 2" key="1">
    <citation type="journal article" date="2021" name="Front. Microbiol.">
        <title>Comprehensive Comparative Genomics and Phenotyping of Methylobacterium Species.</title>
        <authorList>
            <person name="Alessa O."/>
            <person name="Ogura Y."/>
            <person name="Fujitani Y."/>
            <person name="Takami H."/>
            <person name="Hayashi T."/>
            <person name="Sahin N."/>
            <person name="Tani A."/>
        </authorList>
    </citation>
    <scope>NUCLEOTIDE SEQUENCE [LARGE SCALE GENOMIC DNA]</scope>
    <source>
        <strain evidence="1 2">DSM 23679</strain>
    </source>
</reference>
<dbReference type="EMBL" id="BPQG01000001">
    <property type="protein sequence ID" value="GJD42253.1"/>
    <property type="molecule type" value="Genomic_DNA"/>
</dbReference>
<dbReference type="RefSeq" id="WP_147752859.1">
    <property type="nucleotide sequence ID" value="NZ_BPQG01000001.1"/>
</dbReference>
<dbReference type="Proteomes" id="UP001055117">
    <property type="component" value="Unassembled WGS sequence"/>
</dbReference>
<name>A0ABQ4QAQ4_9HYPH</name>
<comment type="caution">
    <text evidence="1">The sequence shown here is derived from an EMBL/GenBank/DDBJ whole genome shotgun (WGS) entry which is preliminary data.</text>
</comment>
<proteinExistence type="predicted"/>
<keyword evidence="2" id="KW-1185">Reference proteome</keyword>
<sequence>MSQAQLSALADRIQDAWENGRICSLVGRGCRARIVRIARLLDAGRIDADRALRLAMEAEGAAMCFAPLPAEPAR</sequence>
<organism evidence="1 2">
    <name type="scientific">Methylobacterium cerastii</name>
    <dbReference type="NCBI Taxonomy" id="932741"/>
    <lineage>
        <taxon>Bacteria</taxon>
        <taxon>Pseudomonadati</taxon>
        <taxon>Pseudomonadota</taxon>
        <taxon>Alphaproteobacteria</taxon>
        <taxon>Hyphomicrobiales</taxon>
        <taxon>Methylobacteriaceae</taxon>
        <taxon>Methylobacterium</taxon>
    </lineage>
</organism>
<protein>
    <submittedName>
        <fullName evidence="1">Uncharacterized protein</fullName>
    </submittedName>
</protein>
<gene>
    <name evidence="1" type="ORF">AFCDBAGC_0088</name>
</gene>